<reference evidence="5 6" key="1">
    <citation type="journal article" date="2007" name="Appl. Environ. Microbiol.">
        <title>Genome sequence of the cellulolytic gliding bacterium Cytophaga hutchinsonii.</title>
        <authorList>
            <person name="Xie G."/>
            <person name="Bruce D.C."/>
            <person name="Challacombe J.F."/>
            <person name="Chertkov O."/>
            <person name="Detter J.C."/>
            <person name="Gilna P."/>
            <person name="Han C.S."/>
            <person name="Lucas S."/>
            <person name="Misra M."/>
            <person name="Myers G.L."/>
            <person name="Richardson P."/>
            <person name="Tapia R."/>
            <person name="Thayer N."/>
            <person name="Thompson L.S."/>
            <person name="Brettin T.S."/>
            <person name="Henrissat B."/>
            <person name="Wilson D.B."/>
            <person name="McBride M.J."/>
        </authorList>
    </citation>
    <scope>NUCLEOTIDE SEQUENCE [LARGE SCALE GENOMIC DNA]</scope>
    <source>
        <strain evidence="6">ATCC 33406 / DSM 1761 / CIP 103989 / NBRC 15051 / NCIMB 9469 / D465</strain>
    </source>
</reference>
<proteinExistence type="inferred from homology"/>
<keyword evidence="6" id="KW-1185">Reference proteome</keyword>
<evidence type="ECO:0000256" key="3">
    <source>
        <dbReference type="ARBA" id="ARBA00022737"/>
    </source>
</evidence>
<evidence type="ECO:0000256" key="4">
    <source>
        <dbReference type="ARBA" id="ARBA00023315"/>
    </source>
</evidence>
<dbReference type="InterPro" id="IPR018357">
    <property type="entry name" value="Hexapep_transf_CS"/>
</dbReference>
<dbReference type="EC" id="2.3.1.18" evidence="5"/>
<dbReference type="PROSITE" id="PS00101">
    <property type="entry name" value="HEXAPEP_TRANSFERASES"/>
    <property type="match status" value="1"/>
</dbReference>
<dbReference type="AlphaFoldDB" id="A0A6N4SPB6"/>
<keyword evidence="4 5" id="KW-0012">Acyltransferase</keyword>
<dbReference type="Pfam" id="PF00132">
    <property type="entry name" value="Hexapep"/>
    <property type="match status" value="1"/>
</dbReference>
<accession>A0A6N4SPB6</accession>
<evidence type="ECO:0000256" key="1">
    <source>
        <dbReference type="ARBA" id="ARBA00007274"/>
    </source>
</evidence>
<dbReference type="SUPFAM" id="SSF51161">
    <property type="entry name" value="Trimeric LpxA-like enzymes"/>
    <property type="match status" value="1"/>
</dbReference>
<dbReference type="PANTHER" id="PTHR23416">
    <property type="entry name" value="SIALIC ACID SYNTHASE-RELATED"/>
    <property type="match status" value="1"/>
</dbReference>
<dbReference type="InterPro" id="IPR051159">
    <property type="entry name" value="Hexapeptide_acetyltransf"/>
</dbReference>
<keyword evidence="2 5" id="KW-0808">Transferase</keyword>
<dbReference type="CDD" id="cd04647">
    <property type="entry name" value="LbH_MAT_like"/>
    <property type="match status" value="1"/>
</dbReference>
<keyword evidence="3" id="KW-0677">Repeat</keyword>
<dbReference type="GO" id="GO:0008870">
    <property type="term" value="F:galactoside O-acetyltransferase activity"/>
    <property type="evidence" value="ECO:0007669"/>
    <property type="project" value="UniProtKB-EC"/>
</dbReference>
<dbReference type="OrthoDB" id="755870at2"/>
<protein>
    <submittedName>
        <fullName evidence="5">Thiogalactoside acetyltransferase</fullName>
        <ecNumber evidence="5">2.3.1.18</ecNumber>
    </submittedName>
</protein>
<dbReference type="GO" id="GO:0005829">
    <property type="term" value="C:cytosol"/>
    <property type="evidence" value="ECO:0007669"/>
    <property type="project" value="TreeGrafter"/>
</dbReference>
<evidence type="ECO:0000313" key="6">
    <source>
        <dbReference type="Proteomes" id="UP000001822"/>
    </source>
</evidence>
<organism evidence="5 6">
    <name type="scientific">Cytophaga hutchinsonii (strain ATCC 33406 / DSM 1761 / CIP 103989 / NBRC 15051 / NCIMB 9469 / D465)</name>
    <dbReference type="NCBI Taxonomy" id="269798"/>
    <lineage>
        <taxon>Bacteria</taxon>
        <taxon>Pseudomonadati</taxon>
        <taxon>Bacteroidota</taxon>
        <taxon>Cytophagia</taxon>
        <taxon>Cytophagales</taxon>
        <taxon>Cytophagaceae</taxon>
        <taxon>Cytophaga</taxon>
    </lineage>
</organism>
<gene>
    <name evidence="5" type="primary">lacA</name>
    <name evidence="5" type="ordered locus">CHU_0849</name>
</gene>
<dbReference type="InterPro" id="IPR001451">
    <property type="entry name" value="Hexapep"/>
</dbReference>
<evidence type="ECO:0000256" key="2">
    <source>
        <dbReference type="ARBA" id="ARBA00022679"/>
    </source>
</evidence>
<dbReference type="Proteomes" id="UP000001822">
    <property type="component" value="Chromosome"/>
</dbReference>
<dbReference type="KEGG" id="chu:CHU_0849"/>
<comment type="similarity">
    <text evidence="1">Belongs to the transferase hexapeptide repeat family.</text>
</comment>
<dbReference type="Gene3D" id="2.160.10.10">
    <property type="entry name" value="Hexapeptide repeat proteins"/>
    <property type="match status" value="1"/>
</dbReference>
<dbReference type="EMBL" id="CP000383">
    <property type="protein sequence ID" value="ABG58132.1"/>
    <property type="molecule type" value="Genomic_DNA"/>
</dbReference>
<dbReference type="RefSeq" id="WP_011584248.1">
    <property type="nucleotide sequence ID" value="NC_008255.1"/>
</dbReference>
<name>A0A6N4SPB6_CYTH3</name>
<dbReference type="PANTHER" id="PTHR23416:SF23">
    <property type="entry name" value="ACETYLTRANSFERASE C18B11.09C-RELATED"/>
    <property type="match status" value="1"/>
</dbReference>
<sequence>MFLRIANKILKRLAGVQVIPVNKKRLSVLDNKHLHIASNSILLEGTSLDFRQEISSSDTYVSIGGYCLIKAIFTFETTTGLITIGNNVHIGNAHFICRSAITIHDDVTMAWGITLYDHNSHSIHWEERKDDNKTCYEDFVQHHGNNIVNKNWINVLSRPIVIESKAWIGFNVTILKGVTIGEGAVIGACSVVTKDVPAWTVVAGNPAAVVKHLQKPE</sequence>
<evidence type="ECO:0000313" key="5">
    <source>
        <dbReference type="EMBL" id="ABG58132.1"/>
    </source>
</evidence>
<dbReference type="InterPro" id="IPR011004">
    <property type="entry name" value="Trimer_LpxA-like_sf"/>
</dbReference>